<dbReference type="AlphaFoldDB" id="A0A2V3IWT1"/>
<organism evidence="2 3">
    <name type="scientific">Gracilariopsis chorda</name>
    <dbReference type="NCBI Taxonomy" id="448386"/>
    <lineage>
        <taxon>Eukaryota</taxon>
        <taxon>Rhodophyta</taxon>
        <taxon>Florideophyceae</taxon>
        <taxon>Rhodymeniophycidae</taxon>
        <taxon>Gracilariales</taxon>
        <taxon>Gracilariaceae</taxon>
        <taxon>Gracilariopsis</taxon>
    </lineage>
</organism>
<name>A0A2V3IWT1_9FLOR</name>
<proteinExistence type="predicted"/>
<sequence>MIDDHKGTQENRAFEREDQVLLSTKNLNLKHGRARKLTPKCIGPFETIKVIAEERSYKLKLPKSMEKIHHTFYISLLKPFYGEKKEAQSGNKSAPEQVVKPERQVIDQVLKHRFHKIKLEYLVRYKGNEDTENRSVDSQIIITVAPPALIYRYSSQC</sequence>
<evidence type="ECO:0000313" key="2">
    <source>
        <dbReference type="EMBL" id="PXF46525.1"/>
    </source>
</evidence>
<comment type="caution">
    <text evidence="2">The sequence shown here is derived from an EMBL/GenBank/DDBJ whole genome shotgun (WGS) entry which is preliminary data.</text>
</comment>
<dbReference type="InterPro" id="IPR056924">
    <property type="entry name" value="SH3_Tf2-1"/>
</dbReference>
<evidence type="ECO:0000313" key="3">
    <source>
        <dbReference type="Proteomes" id="UP000247409"/>
    </source>
</evidence>
<keyword evidence="3" id="KW-1185">Reference proteome</keyword>
<dbReference type="InterPro" id="IPR016197">
    <property type="entry name" value="Chromo-like_dom_sf"/>
</dbReference>
<dbReference type="PANTHER" id="PTHR46148:SF52">
    <property type="entry name" value="OS04G0603800 PROTEIN"/>
    <property type="match status" value="1"/>
</dbReference>
<dbReference type="STRING" id="448386.A0A2V3IWT1"/>
<dbReference type="SUPFAM" id="SSF54160">
    <property type="entry name" value="Chromo domain-like"/>
    <property type="match status" value="1"/>
</dbReference>
<feature type="domain" description="Tf2-1-like SH3-like" evidence="1">
    <location>
        <begin position="18"/>
        <end position="80"/>
    </location>
</feature>
<accession>A0A2V3IWT1</accession>
<dbReference type="Proteomes" id="UP000247409">
    <property type="component" value="Unassembled WGS sequence"/>
</dbReference>
<gene>
    <name evidence="2" type="ORF">BWQ96_03760</name>
</gene>
<evidence type="ECO:0000259" key="1">
    <source>
        <dbReference type="Pfam" id="PF24626"/>
    </source>
</evidence>
<protein>
    <recommendedName>
        <fullName evidence="1">Tf2-1-like SH3-like domain-containing protein</fullName>
    </recommendedName>
</protein>
<dbReference type="PANTHER" id="PTHR46148">
    <property type="entry name" value="CHROMO DOMAIN-CONTAINING PROTEIN"/>
    <property type="match status" value="1"/>
</dbReference>
<reference evidence="2 3" key="1">
    <citation type="journal article" date="2018" name="Mol. Biol. Evol.">
        <title>Analysis of the draft genome of the red seaweed Gracilariopsis chorda provides insights into genome size evolution in Rhodophyta.</title>
        <authorList>
            <person name="Lee J."/>
            <person name="Yang E.C."/>
            <person name="Graf L."/>
            <person name="Yang J.H."/>
            <person name="Qiu H."/>
            <person name="Zel Zion U."/>
            <person name="Chan C.X."/>
            <person name="Stephens T.G."/>
            <person name="Weber A.P.M."/>
            <person name="Boo G.H."/>
            <person name="Boo S.M."/>
            <person name="Kim K.M."/>
            <person name="Shin Y."/>
            <person name="Jung M."/>
            <person name="Lee S.J."/>
            <person name="Yim H.S."/>
            <person name="Lee J.H."/>
            <person name="Bhattacharya D."/>
            <person name="Yoon H.S."/>
        </authorList>
    </citation>
    <scope>NUCLEOTIDE SEQUENCE [LARGE SCALE GENOMIC DNA]</scope>
    <source>
        <strain evidence="2 3">SKKU-2015</strain>
        <tissue evidence="2">Whole body</tissue>
    </source>
</reference>
<dbReference type="Pfam" id="PF24626">
    <property type="entry name" value="SH3_Tf2-1"/>
    <property type="match status" value="1"/>
</dbReference>
<dbReference type="OrthoDB" id="913535at2759"/>
<dbReference type="EMBL" id="NBIV01000037">
    <property type="protein sequence ID" value="PXF46525.1"/>
    <property type="molecule type" value="Genomic_DNA"/>
</dbReference>
<dbReference type="Gene3D" id="2.40.50.40">
    <property type="match status" value="1"/>
</dbReference>